<comment type="function">
    <text evidence="8">Toxic component of a toxin-antitoxin (TA) system. An RNase.</text>
</comment>
<feature type="domain" description="PIN" evidence="9">
    <location>
        <begin position="6"/>
        <end position="123"/>
    </location>
</feature>
<dbReference type="AlphaFoldDB" id="A0A0C1DE38"/>
<dbReference type="InterPro" id="IPR050556">
    <property type="entry name" value="Type_II_TA_system_RNase"/>
</dbReference>
<dbReference type="Proteomes" id="UP000031246">
    <property type="component" value="Unassembled WGS sequence"/>
</dbReference>
<dbReference type="RefSeq" id="WP_039472478.1">
    <property type="nucleotide sequence ID" value="NZ_JSYN01000004.1"/>
</dbReference>
<keyword evidence="6 8" id="KW-0460">Magnesium</keyword>
<comment type="caution">
    <text evidence="10">The sequence shown here is derived from an EMBL/GenBank/DDBJ whole genome shotgun (WGS) entry which is preliminary data.</text>
</comment>
<dbReference type="CDD" id="cd18753">
    <property type="entry name" value="PIN_VapC4-5_FitB-like"/>
    <property type="match status" value="1"/>
</dbReference>
<dbReference type="GO" id="GO:0004540">
    <property type="term" value="F:RNA nuclease activity"/>
    <property type="evidence" value="ECO:0007669"/>
    <property type="project" value="InterPro"/>
</dbReference>
<dbReference type="SUPFAM" id="SSF88723">
    <property type="entry name" value="PIN domain-like"/>
    <property type="match status" value="1"/>
</dbReference>
<evidence type="ECO:0000313" key="11">
    <source>
        <dbReference type="Proteomes" id="UP000031246"/>
    </source>
</evidence>
<comment type="cofactor">
    <cofactor evidence="1 8">
        <name>Mg(2+)</name>
        <dbReference type="ChEBI" id="CHEBI:18420"/>
    </cofactor>
</comment>
<dbReference type="EMBL" id="JSYN01000004">
    <property type="protein sequence ID" value="KIA95931.1"/>
    <property type="molecule type" value="Genomic_DNA"/>
</dbReference>
<dbReference type="InterPro" id="IPR022907">
    <property type="entry name" value="VapC_family"/>
</dbReference>
<name>A0A0C1DE38_9SPHI</name>
<dbReference type="InterPro" id="IPR029060">
    <property type="entry name" value="PIN-like_dom_sf"/>
</dbReference>
<evidence type="ECO:0000256" key="2">
    <source>
        <dbReference type="ARBA" id="ARBA00022649"/>
    </source>
</evidence>
<dbReference type="GO" id="GO:0016787">
    <property type="term" value="F:hydrolase activity"/>
    <property type="evidence" value="ECO:0007669"/>
    <property type="project" value="UniProtKB-KW"/>
</dbReference>
<dbReference type="HAMAP" id="MF_00265">
    <property type="entry name" value="VapC_Nob1"/>
    <property type="match status" value="1"/>
</dbReference>
<feature type="binding site" evidence="8">
    <location>
        <position position="9"/>
    </location>
    <ligand>
        <name>Mg(2+)</name>
        <dbReference type="ChEBI" id="CHEBI:18420"/>
    </ligand>
</feature>
<proteinExistence type="inferred from homology"/>
<keyword evidence="5 8" id="KW-0378">Hydrolase</keyword>
<gene>
    <name evidence="8" type="primary">vapC</name>
    <name evidence="10" type="ORF">OC25_05140</name>
</gene>
<reference evidence="10 11" key="1">
    <citation type="submission" date="2014-10" db="EMBL/GenBank/DDBJ databases">
        <title>Pedobacter Kyungheensis.</title>
        <authorList>
            <person name="Anderson B.M."/>
            <person name="Newman J.D."/>
        </authorList>
    </citation>
    <scope>NUCLEOTIDE SEQUENCE [LARGE SCALE GENOMIC DNA]</scope>
    <source>
        <strain evidence="10 11">KACC 16221</strain>
    </source>
</reference>
<evidence type="ECO:0000256" key="7">
    <source>
        <dbReference type="ARBA" id="ARBA00038093"/>
    </source>
</evidence>
<keyword evidence="8" id="KW-0800">Toxin</keyword>
<keyword evidence="4 8" id="KW-0479">Metal-binding</keyword>
<dbReference type="PANTHER" id="PTHR33653">
    <property type="entry name" value="RIBONUCLEASE VAPC2"/>
    <property type="match status" value="1"/>
</dbReference>
<dbReference type="GO" id="GO:0090729">
    <property type="term" value="F:toxin activity"/>
    <property type="evidence" value="ECO:0007669"/>
    <property type="project" value="UniProtKB-KW"/>
</dbReference>
<evidence type="ECO:0000256" key="4">
    <source>
        <dbReference type="ARBA" id="ARBA00022723"/>
    </source>
</evidence>
<accession>A0A0C1DE38</accession>
<dbReference type="InterPro" id="IPR002716">
    <property type="entry name" value="PIN_dom"/>
</dbReference>
<feature type="binding site" evidence="8">
    <location>
        <position position="98"/>
    </location>
    <ligand>
        <name>Mg(2+)</name>
        <dbReference type="ChEBI" id="CHEBI:18420"/>
    </ligand>
</feature>
<evidence type="ECO:0000256" key="5">
    <source>
        <dbReference type="ARBA" id="ARBA00022801"/>
    </source>
</evidence>
<dbReference type="Pfam" id="PF01850">
    <property type="entry name" value="PIN"/>
    <property type="match status" value="1"/>
</dbReference>
<dbReference type="GO" id="GO:0000287">
    <property type="term" value="F:magnesium ion binding"/>
    <property type="evidence" value="ECO:0007669"/>
    <property type="project" value="UniProtKB-UniRule"/>
</dbReference>
<dbReference type="PANTHER" id="PTHR33653:SF1">
    <property type="entry name" value="RIBONUCLEASE VAPC2"/>
    <property type="match status" value="1"/>
</dbReference>
<keyword evidence="2 8" id="KW-1277">Toxin-antitoxin system</keyword>
<organism evidence="10 11">
    <name type="scientific">Pedobacter kyungheensis</name>
    <dbReference type="NCBI Taxonomy" id="1069985"/>
    <lineage>
        <taxon>Bacteria</taxon>
        <taxon>Pseudomonadati</taxon>
        <taxon>Bacteroidota</taxon>
        <taxon>Sphingobacteriia</taxon>
        <taxon>Sphingobacteriales</taxon>
        <taxon>Sphingobacteriaceae</taxon>
        <taxon>Pedobacter</taxon>
    </lineage>
</organism>
<dbReference type="OrthoDB" id="9804823at2"/>
<evidence type="ECO:0000256" key="8">
    <source>
        <dbReference type="HAMAP-Rule" id="MF_00265"/>
    </source>
</evidence>
<evidence type="ECO:0000256" key="1">
    <source>
        <dbReference type="ARBA" id="ARBA00001946"/>
    </source>
</evidence>
<evidence type="ECO:0000259" key="9">
    <source>
        <dbReference type="Pfam" id="PF01850"/>
    </source>
</evidence>
<comment type="similarity">
    <text evidence="7 8">Belongs to the PINc/VapC protein family.</text>
</comment>
<dbReference type="Gene3D" id="3.40.50.1010">
    <property type="entry name" value="5'-nuclease"/>
    <property type="match status" value="1"/>
</dbReference>
<evidence type="ECO:0000256" key="6">
    <source>
        <dbReference type="ARBA" id="ARBA00022842"/>
    </source>
</evidence>
<protein>
    <recommendedName>
        <fullName evidence="8">Ribonuclease VapC</fullName>
        <shortName evidence="8">RNase VapC</shortName>
        <ecNumber evidence="8">3.1.-.-</ecNumber>
    </recommendedName>
    <alternativeName>
        <fullName evidence="8">Toxin VapC</fullName>
    </alternativeName>
</protein>
<dbReference type="EC" id="3.1.-.-" evidence="8"/>
<evidence type="ECO:0000313" key="10">
    <source>
        <dbReference type="EMBL" id="KIA95931.1"/>
    </source>
</evidence>
<keyword evidence="3 8" id="KW-0540">Nuclease</keyword>
<keyword evidence="11" id="KW-1185">Reference proteome</keyword>
<evidence type="ECO:0000256" key="3">
    <source>
        <dbReference type="ARBA" id="ARBA00022722"/>
    </source>
</evidence>
<sequence length="130" mass="14347">MAGNKVLLDTNIISALLKGEVSVANHIDNAAEVYLSSIVIGELFYGAAYSVKVEQNMANIKQLLTAYKVLNIDHETSLVYGKIKAELRKKGAPIPENDIWIASSAIQHKLKLSTLDKHFLQISDLKILGW</sequence>